<dbReference type="Proteomes" id="UP001178461">
    <property type="component" value="Chromosome 4"/>
</dbReference>
<protein>
    <submittedName>
        <fullName evidence="1">Uncharacterized protein</fullName>
    </submittedName>
</protein>
<accession>A0AA35P4P6</accession>
<proteinExistence type="predicted"/>
<name>A0AA35P4P6_9SAUR</name>
<dbReference type="EMBL" id="OX395129">
    <property type="protein sequence ID" value="CAI5772780.1"/>
    <property type="molecule type" value="Genomic_DNA"/>
</dbReference>
<keyword evidence="2" id="KW-1185">Reference proteome</keyword>
<dbReference type="AlphaFoldDB" id="A0AA35P4P6"/>
<evidence type="ECO:0000313" key="2">
    <source>
        <dbReference type="Proteomes" id="UP001178461"/>
    </source>
</evidence>
<evidence type="ECO:0000313" key="1">
    <source>
        <dbReference type="EMBL" id="CAI5772780.1"/>
    </source>
</evidence>
<reference evidence="1" key="1">
    <citation type="submission" date="2022-12" db="EMBL/GenBank/DDBJ databases">
        <authorList>
            <person name="Alioto T."/>
            <person name="Alioto T."/>
            <person name="Gomez Garrido J."/>
        </authorList>
    </citation>
    <scope>NUCLEOTIDE SEQUENCE</scope>
</reference>
<organism evidence="1 2">
    <name type="scientific">Podarcis lilfordi</name>
    <name type="common">Lilford's wall lizard</name>
    <dbReference type="NCBI Taxonomy" id="74358"/>
    <lineage>
        <taxon>Eukaryota</taxon>
        <taxon>Metazoa</taxon>
        <taxon>Chordata</taxon>
        <taxon>Craniata</taxon>
        <taxon>Vertebrata</taxon>
        <taxon>Euteleostomi</taxon>
        <taxon>Lepidosauria</taxon>
        <taxon>Squamata</taxon>
        <taxon>Bifurcata</taxon>
        <taxon>Unidentata</taxon>
        <taxon>Episquamata</taxon>
        <taxon>Laterata</taxon>
        <taxon>Lacertibaenia</taxon>
        <taxon>Lacertidae</taxon>
        <taxon>Podarcis</taxon>
    </lineage>
</organism>
<sequence>MSCSTICWGIAAEIEVGCHICADALHSYLECGSASSKDDQYNVVTLEFCLPWRCETSSQQQESHIWRMLELREGKAQCNNREKQKGKRQADRQH</sequence>
<gene>
    <name evidence="1" type="ORF">PODLI_1B002120</name>
</gene>